<feature type="transmembrane region" description="Helical" evidence="6">
    <location>
        <begin position="216"/>
        <end position="234"/>
    </location>
</feature>
<reference evidence="8" key="1">
    <citation type="submission" date="2022-11" db="EMBL/GenBank/DDBJ databases">
        <title>Corynebacterium sp. isolated from Penguins.</title>
        <authorList>
            <person name="Sedlar K."/>
            <person name="Svec P."/>
        </authorList>
    </citation>
    <scope>NUCLEOTIDE SEQUENCE</scope>
    <source>
        <strain evidence="8">P7374</strain>
    </source>
</reference>
<keyword evidence="3 6" id="KW-0812">Transmembrane</keyword>
<comment type="caution">
    <text evidence="8">The sequence shown here is derived from an EMBL/GenBank/DDBJ whole genome shotgun (WGS) entry which is preliminary data.</text>
</comment>
<keyword evidence="2" id="KW-0813">Transport</keyword>
<feature type="transmembrane region" description="Helical" evidence="6">
    <location>
        <begin position="61"/>
        <end position="83"/>
    </location>
</feature>
<evidence type="ECO:0000259" key="7">
    <source>
        <dbReference type="PROSITE" id="PS50850"/>
    </source>
</evidence>
<evidence type="ECO:0000256" key="4">
    <source>
        <dbReference type="ARBA" id="ARBA00022989"/>
    </source>
</evidence>
<dbReference type="Gene3D" id="1.20.1250.20">
    <property type="entry name" value="MFS general substrate transporter like domains"/>
    <property type="match status" value="2"/>
</dbReference>
<feature type="transmembrane region" description="Helical" evidence="6">
    <location>
        <begin position="21"/>
        <end position="41"/>
    </location>
</feature>
<evidence type="ECO:0000256" key="6">
    <source>
        <dbReference type="SAM" id="Phobius"/>
    </source>
</evidence>
<dbReference type="PANTHER" id="PTHR23501:SF154">
    <property type="entry name" value="MULTIDRUG-EFFLUX TRANSPORTER RV1634-RELATED"/>
    <property type="match status" value="1"/>
</dbReference>
<dbReference type="Proteomes" id="UP001071478">
    <property type="component" value="Unassembled WGS sequence"/>
</dbReference>
<feature type="transmembrane region" description="Helical" evidence="6">
    <location>
        <begin position="305"/>
        <end position="323"/>
    </location>
</feature>
<dbReference type="EMBL" id="JAPMKU010000001">
    <property type="protein sequence ID" value="MCX7467539.1"/>
    <property type="molecule type" value="Genomic_DNA"/>
</dbReference>
<feature type="transmembrane region" description="Helical" evidence="6">
    <location>
        <begin position="90"/>
        <end position="109"/>
    </location>
</feature>
<dbReference type="GO" id="GO:0022857">
    <property type="term" value="F:transmembrane transporter activity"/>
    <property type="evidence" value="ECO:0007669"/>
    <property type="project" value="InterPro"/>
</dbReference>
<organism evidence="8 9">
    <name type="scientific">Corynebacterium pygosceleis</name>
    <dbReference type="NCBI Taxonomy" id="2800406"/>
    <lineage>
        <taxon>Bacteria</taxon>
        <taxon>Bacillati</taxon>
        <taxon>Actinomycetota</taxon>
        <taxon>Actinomycetes</taxon>
        <taxon>Mycobacteriales</taxon>
        <taxon>Corynebacteriaceae</taxon>
        <taxon>Corynebacterium</taxon>
    </lineage>
</organism>
<feature type="transmembrane region" description="Helical" evidence="6">
    <location>
        <begin position="433"/>
        <end position="451"/>
    </location>
</feature>
<evidence type="ECO:0000313" key="9">
    <source>
        <dbReference type="Proteomes" id="UP001071478"/>
    </source>
</evidence>
<feature type="transmembrane region" description="Helical" evidence="6">
    <location>
        <begin position="400"/>
        <end position="421"/>
    </location>
</feature>
<dbReference type="SUPFAM" id="SSF103473">
    <property type="entry name" value="MFS general substrate transporter"/>
    <property type="match status" value="1"/>
</dbReference>
<feature type="domain" description="Major facilitator superfamily (MFS) profile" evidence="7">
    <location>
        <begin position="26"/>
        <end position="456"/>
    </location>
</feature>
<evidence type="ECO:0000313" key="8">
    <source>
        <dbReference type="EMBL" id="MCX7467539.1"/>
    </source>
</evidence>
<dbReference type="PROSITE" id="PS50850">
    <property type="entry name" value="MFS"/>
    <property type="match status" value="1"/>
</dbReference>
<proteinExistence type="predicted"/>
<name>A0A9Q4GIX4_9CORY</name>
<feature type="transmembrane region" description="Helical" evidence="6">
    <location>
        <begin position="240"/>
        <end position="260"/>
    </location>
</feature>
<accession>A0A9Q4GIX4</accession>
<gene>
    <name evidence="8" type="ORF">OS129_01400</name>
</gene>
<feature type="transmembrane region" description="Helical" evidence="6">
    <location>
        <begin position="361"/>
        <end position="379"/>
    </location>
</feature>
<dbReference type="RefSeq" id="WP_200255452.1">
    <property type="nucleotide sequence ID" value="NZ_JAENIQ020000002.1"/>
</dbReference>
<keyword evidence="5 6" id="KW-0472">Membrane</keyword>
<dbReference type="InterPro" id="IPR011701">
    <property type="entry name" value="MFS"/>
</dbReference>
<dbReference type="InterPro" id="IPR020846">
    <property type="entry name" value="MFS_dom"/>
</dbReference>
<protein>
    <submittedName>
        <fullName evidence="8">MFS transporter</fullName>
    </submittedName>
</protein>
<comment type="subcellular location">
    <subcellularLocation>
        <location evidence="1">Cell membrane</location>
        <topology evidence="1">Multi-pass membrane protein</topology>
    </subcellularLocation>
</comment>
<feature type="transmembrane region" description="Helical" evidence="6">
    <location>
        <begin position="149"/>
        <end position="171"/>
    </location>
</feature>
<dbReference type="Pfam" id="PF07690">
    <property type="entry name" value="MFS_1"/>
    <property type="match status" value="1"/>
</dbReference>
<evidence type="ECO:0000256" key="3">
    <source>
        <dbReference type="ARBA" id="ARBA00022692"/>
    </source>
</evidence>
<evidence type="ECO:0000256" key="5">
    <source>
        <dbReference type="ARBA" id="ARBA00023136"/>
    </source>
</evidence>
<dbReference type="AlphaFoldDB" id="A0A9Q4GIX4"/>
<keyword evidence="4 6" id="KW-1133">Transmembrane helix</keyword>
<sequence>MQSGSLPRRTTRQKRDGIFSPAYLATTVGLLMAITACAFDNTAVTAVMPRITEVLGDTRSYSLAFAIPFAVSILAMVAAGIATDVAGVRLSLMTGTGILAVGLALSVVAPDMTVFLISRGIQGFGIGAVIVAIYAVIAQVYPAHLRATVFAAFSGAWVIPSLVGPAFAGILTETFTWHAVFLFTLVLLLAAAVLLWPAVRTVPATGGTLSPGSTRMLLAALTLSAAAGILNYSSQLAVGAAFLGFVLVLPVIAVSIRPLVPAGTLRGRPGVPRLVSSRVLTDMVLAAEIYVPLLLADVYGLGPTLTGLGLTASGVTWFLGSHIQARHAGHLPTPLVCRTAAAAMAPGLLIVALAAMTGVHWGIAVLGWGLSAFGIGFVYPRISSDALELSPPERTGFIGSALQVAGITGMTIAVAVGALVLSATADLGAQSRFLVTYLVLALAVVPFVWLWRPGAGESADAPHHSH</sequence>
<evidence type="ECO:0000256" key="1">
    <source>
        <dbReference type="ARBA" id="ARBA00004651"/>
    </source>
</evidence>
<feature type="transmembrane region" description="Helical" evidence="6">
    <location>
        <begin position="115"/>
        <end position="137"/>
    </location>
</feature>
<dbReference type="PANTHER" id="PTHR23501">
    <property type="entry name" value="MAJOR FACILITATOR SUPERFAMILY"/>
    <property type="match status" value="1"/>
</dbReference>
<feature type="transmembrane region" description="Helical" evidence="6">
    <location>
        <begin position="335"/>
        <end position="355"/>
    </location>
</feature>
<dbReference type="GO" id="GO:0005886">
    <property type="term" value="C:plasma membrane"/>
    <property type="evidence" value="ECO:0007669"/>
    <property type="project" value="UniProtKB-SubCell"/>
</dbReference>
<evidence type="ECO:0000256" key="2">
    <source>
        <dbReference type="ARBA" id="ARBA00022448"/>
    </source>
</evidence>
<feature type="transmembrane region" description="Helical" evidence="6">
    <location>
        <begin position="177"/>
        <end position="196"/>
    </location>
</feature>
<dbReference type="InterPro" id="IPR036259">
    <property type="entry name" value="MFS_trans_sf"/>
</dbReference>